<comment type="caution">
    <text evidence="3">The sequence shown here is derived from an EMBL/GenBank/DDBJ whole genome shotgun (WGS) entry which is preliminary data.</text>
</comment>
<dbReference type="InterPro" id="IPR013974">
    <property type="entry name" value="SAF"/>
</dbReference>
<proteinExistence type="predicted"/>
<feature type="compositionally biased region" description="Low complexity" evidence="1">
    <location>
        <begin position="139"/>
        <end position="160"/>
    </location>
</feature>
<feature type="region of interest" description="Disordered" evidence="1">
    <location>
        <begin position="138"/>
        <end position="167"/>
    </location>
</feature>
<dbReference type="Pfam" id="PF08666">
    <property type="entry name" value="SAF"/>
    <property type="match status" value="1"/>
</dbReference>
<organism evidence="3 4">
    <name type="scientific">Streptomyces xiangluensis</name>
    <dbReference type="NCBI Taxonomy" id="2665720"/>
    <lineage>
        <taxon>Bacteria</taxon>
        <taxon>Bacillati</taxon>
        <taxon>Actinomycetota</taxon>
        <taxon>Actinomycetes</taxon>
        <taxon>Kitasatosporales</taxon>
        <taxon>Streptomycetaceae</taxon>
        <taxon>Streptomyces</taxon>
    </lineage>
</organism>
<keyword evidence="4" id="KW-1185">Reference proteome</keyword>
<dbReference type="EMBL" id="JBHSFG010000011">
    <property type="protein sequence ID" value="MFC4463958.1"/>
    <property type="molecule type" value="Genomic_DNA"/>
</dbReference>
<dbReference type="PROSITE" id="PS51257">
    <property type="entry name" value="PROKAR_LIPOPROTEIN"/>
    <property type="match status" value="1"/>
</dbReference>
<dbReference type="SMART" id="SM00858">
    <property type="entry name" value="SAF"/>
    <property type="match status" value="1"/>
</dbReference>
<accession>A0ABV8YJA7</accession>
<name>A0ABV8YJA7_9ACTN</name>
<reference evidence="4" key="1">
    <citation type="journal article" date="2019" name="Int. J. Syst. Evol. Microbiol.">
        <title>The Global Catalogue of Microorganisms (GCM) 10K type strain sequencing project: providing services to taxonomists for standard genome sequencing and annotation.</title>
        <authorList>
            <consortium name="The Broad Institute Genomics Platform"/>
            <consortium name="The Broad Institute Genome Sequencing Center for Infectious Disease"/>
            <person name="Wu L."/>
            <person name="Ma J."/>
        </authorList>
    </citation>
    <scope>NUCLEOTIDE SEQUENCE [LARGE SCALE GENOMIC DNA]</scope>
    <source>
        <strain evidence="4">DT43</strain>
    </source>
</reference>
<evidence type="ECO:0000259" key="2">
    <source>
        <dbReference type="SMART" id="SM00858"/>
    </source>
</evidence>
<dbReference type="CDD" id="cd11614">
    <property type="entry name" value="SAF_CpaB_FlgA_like"/>
    <property type="match status" value="1"/>
</dbReference>
<sequence>MASAPRPRRLPYLLVGVLLVLGCAAGGVVVATRVGHQEPVLVLARSVTVGQVLSKKDLREESLSDGSGLAFIPVSSRAQVEGRPVAYSLPAGTPLTKKLLGKAHIPSAGQAVAAVGLKAGQFPPGVQPGNRVTVVVTPTAGGDATGSTSSSSQSSAWDASVTDVRSDSTDQTTVISLQMAQEDARQLAAAPTGQISVVMVHGGGQ</sequence>
<evidence type="ECO:0000313" key="4">
    <source>
        <dbReference type="Proteomes" id="UP001596012"/>
    </source>
</evidence>
<feature type="domain" description="SAF" evidence="2">
    <location>
        <begin position="38"/>
        <end position="101"/>
    </location>
</feature>
<dbReference type="Proteomes" id="UP001596012">
    <property type="component" value="Unassembled WGS sequence"/>
</dbReference>
<evidence type="ECO:0000256" key="1">
    <source>
        <dbReference type="SAM" id="MobiDB-lite"/>
    </source>
</evidence>
<protein>
    <submittedName>
        <fullName evidence="3">SAF domain-containing protein</fullName>
    </submittedName>
</protein>
<evidence type="ECO:0000313" key="3">
    <source>
        <dbReference type="EMBL" id="MFC4463958.1"/>
    </source>
</evidence>
<gene>
    <name evidence="3" type="ORF">ACFPH6_05170</name>
</gene>